<dbReference type="GO" id="GO:0020037">
    <property type="term" value="F:heme binding"/>
    <property type="evidence" value="ECO:0007669"/>
    <property type="project" value="InterPro"/>
</dbReference>
<dbReference type="PROSITE" id="PS00086">
    <property type="entry name" value="CYTOCHROME_P450"/>
    <property type="match status" value="1"/>
</dbReference>
<dbReference type="InterPro" id="IPR017972">
    <property type="entry name" value="Cyt_P450_CS"/>
</dbReference>
<dbReference type="Pfam" id="PF00067">
    <property type="entry name" value="p450"/>
    <property type="match status" value="1"/>
</dbReference>
<protein>
    <submittedName>
        <fullName evidence="10">Benzoate 4-monooxygenase</fullName>
    </submittedName>
</protein>
<dbReference type="PRINTS" id="PR00463">
    <property type="entry name" value="EP450I"/>
</dbReference>
<dbReference type="PRINTS" id="PR00385">
    <property type="entry name" value="P450"/>
</dbReference>
<evidence type="ECO:0000256" key="6">
    <source>
        <dbReference type="ARBA" id="ARBA00023004"/>
    </source>
</evidence>
<evidence type="ECO:0000256" key="7">
    <source>
        <dbReference type="ARBA" id="ARBA00023033"/>
    </source>
</evidence>
<dbReference type="InterPro" id="IPR002401">
    <property type="entry name" value="Cyt_P450_E_grp-I"/>
</dbReference>
<keyword evidence="3 8" id="KW-0349">Heme</keyword>
<dbReference type="GO" id="GO:0004497">
    <property type="term" value="F:monooxygenase activity"/>
    <property type="evidence" value="ECO:0007669"/>
    <property type="project" value="UniProtKB-KW"/>
</dbReference>
<keyword evidence="7 9" id="KW-0503">Monooxygenase</keyword>
<dbReference type="GO" id="GO:0005506">
    <property type="term" value="F:iron ion binding"/>
    <property type="evidence" value="ECO:0007669"/>
    <property type="project" value="InterPro"/>
</dbReference>
<keyword evidence="11" id="KW-1185">Reference proteome</keyword>
<comment type="similarity">
    <text evidence="2 9">Belongs to the cytochrome P450 family.</text>
</comment>
<dbReference type="SUPFAM" id="SSF48264">
    <property type="entry name" value="Cytochrome P450"/>
    <property type="match status" value="1"/>
</dbReference>
<evidence type="ECO:0000256" key="3">
    <source>
        <dbReference type="ARBA" id="ARBA00022617"/>
    </source>
</evidence>
<evidence type="ECO:0000256" key="1">
    <source>
        <dbReference type="ARBA" id="ARBA00001971"/>
    </source>
</evidence>
<sequence length="494" mass="56061">MILQFVAAVVAYLIFLHPFVSYFVDRKNLRQFPSPSFAGVSSLWRISHNLHLSHYQAIDRAHRDLGTHVRIAPNHISISDPAAMQQIYGHGANFLKDGWYDGGAGEFRNISDARDKAQHQERRKMLAHVFAQKTIVQLEPIVGETVATLAKQVDMHAVEGRDINIRRYLNYFTIDFFSRLVWGWTQGCLERGNDVVCAETTDGKLYTVDFIKALHDATIINTLLSFEAPLLKITKKLAAYHPYTKSGDDWGNMIYHNTKKRLQEGDAGDDIFSKLLTNSKGESNNLPLGAILSECAVMMNGGTDTTTAAMTNTIYLLYKHPDVLAKLREELDPAFGPEELPRYEAVSRLPFLRACIEESLRLRPASTFGLPRLVPSGGRDIAGRFIAEGVTVSVPTYTLLHNEDIFEHPYKFWPQRWIDGDKERMSKGHFPFSTGPRACIGRNIAYFEQTLVISTLVRRFDFEFLAPDFELRTLERFNSNPDELVMRCKKRIGA</sequence>
<dbReference type="PANTHER" id="PTHR24305">
    <property type="entry name" value="CYTOCHROME P450"/>
    <property type="match status" value="1"/>
</dbReference>
<keyword evidence="5 9" id="KW-0560">Oxidoreductase</keyword>
<dbReference type="InterPro" id="IPR001128">
    <property type="entry name" value="Cyt_P450"/>
</dbReference>
<evidence type="ECO:0000256" key="4">
    <source>
        <dbReference type="ARBA" id="ARBA00022723"/>
    </source>
</evidence>
<gene>
    <name evidence="10" type="primary">bphA_1</name>
    <name evidence="10" type="ORF">DBV05_g10623</name>
</gene>
<evidence type="ECO:0000313" key="11">
    <source>
        <dbReference type="Proteomes" id="UP000325902"/>
    </source>
</evidence>
<dbReference type="Proteomes" id="UP000325902">
    <property type="component" value="Unassembled WGS sequence"/>
</dbReference>
<accession>A0A5N5CZG6</accession>
<dbReference type="CDD" id="cd11061">
    <property type="entry name" value="CYP67-like"/>
    <property type="match status" value="1"/>
</dbReference>
<comment type="cofactor">
    <cofactor evidence="1 8">
        <name>heme</name>
        <dbReference type="ChEBI" id="CHEBI:30413"/>
    </cofactor>
</comment>
<dbReference type="EMBL" id="VCHE01000125">
    <property type="protein sequence ID" value="KAB2570717.1"/>
    <property type="molecule type" value="Genomic_DNA"/>
</dbReference>
<keyword evidence="6 8" id="KW-0408">Iron</keyword>
<dbReference type="InterPro" id="IPR050121">
    <property type="entry name" value="Cytochrome_P450_monoxygenase"/>
</dbReference>
<dbReference type="Gene3D" id="1.10.630.10">
    <property type="entry name" value="Cytochrome P450"/>
    <property type="match status" value="1"/>
</dbReference>
<comment type="caution">
    <text evidence="10">The sequence shown here is derived from an EMBL/GenBank/DDBJ whole genome shotgun (WGS) entry which is preliminary data.</text>
</comment>
<dbReference type="PANTHER" id="PTHR24305:SF29">
    <property type="entry name" value="BENZOATE-PARA-HYDROXYLASE"/>
    <property type="match status" value="1"/>
</dbReference>
<organism evidence="10 11">
    <name type="scientific">Lasiodiplodia theobromae</name>
    <dbReference type="NCBI Taxonomy" id="45133"/>
    <lineage>
        <taxon>Eukaryota</taxon>
        <taxon>Fungi</taxon>
        <taxon>Dikarya</taxon>
        <taxon>Ascomycota</taxon>
        <taxon>Pezizomycotina</taxon>
        <taxon>Dothideomycetes</taxon>
        <taxon>Dothideomycetes incertae sedis</taxon>
        <taxon>Botryosphaeriales</taxon>
        <taxon>Botryosphaeriaceae</taxon>
        <taxon>Lasiodiplodia</taxon>
    </lineage>
</organism>
<dbReference type="GO" id="GO:0016705">
    <property type="term" value="F:oxidoreductase activity, acting on paired donors, with incorporation or reduction of molecular oxygen"/>
    <property type="evidence" value="ECO:0007669"/>
    <property type="project" value="InterPro"/>
</dbReference>
<dbReference type="AlphaFoldDB" id="A0A5N5CZG6"/>
<evidence type="ECO:0000256" key="8">
    <source>
        <dbReference type="PIRSR" id="PIRSR602401-1"/>
    </source>
</evidence>
<evidence type="ECO:0000256" key="2">
    <source>
        <dbReference type="ARBA" id="ARBA00010617"/>
    </source>
</evidence>
<evidence type="ECO:0000313" key="10">
    <source>
        <dbReference type="EMBL" id="KAB2570717.1"/>
    </source>
</evidence>
<evidence type="ECO:0000256" key="9">
    <source>
        <dbReference type="RuleBase" id="RU000461"/>
    </source>
</evidence>
<dbReference type="OrthoDB" id="2789670at2759"/>
<evidence type="ECO:0000256" key="5">
    <source>
        <dbReference type="ARBA" id="ARBA00023002"/>
    </source>
</evidence>
<keyword evidence="4 8" id="KW-0479">Metal-binding</keyword>
<proteinExistence type="inferred from homology"/>
<feature type="binding site" description="axial binding residue" evidence="8">
    <location>
        <position position="439"/>
    </location>
    <ligand>
        <name>heme</name>
        <dbReference type="ChEBI" id="CHEBI:30413"/>
    </ligand>
    <ligandPart>
        <name>Fe</name>
        <dbReference type="ChEBI" id="CHEBI:18248"/>
    </ligandPart>
</feature>
<dbReference type="InterPro" id="IPR036396">
    <property type="entry name" value="Cyt_P450_sf"/>
</dbReference>
<reference evidence="10 11" key="1">
    <citation type="journal article" date="2019" name="Sci. Rep.">
        <title>A multi-omics analysis of the grapevine pathogen Lasiodiplodia theobromae reveals that temperature affects the expression of virulence- and pathogenicity-related genes.</title>
        <authorList>
            <person name="Felix C."/>
            <person name="Meneses R."/>
            <person name="Goncalves M.F.M."/>
            <person name="Tilleman L."/>
            <person name="Duarte A.S."/>
            <person name="Jorrin-Novo J.V."/>
            <person name="Van de Peer Y."/>
            <person name="Deforce D."/>
            <person name="Van Nieuwerburgh F."/>
            <person name="Esteves A.C."/>
            <person name="Alves A."/>
        </authorList>
    </citation>
    <scope>NUCLEOTIDE SEQUENCE [LARGE SCALE GENOMIC DNA]</scope>
    <source>
        <strain evidence="10 11">LA-SOL3</strain>
    </source>
</reference>
<name>A0A5N5CZG6_9PEZI</name>